<protein>
    <submittedName>
        <fullName evidence="1">Uncharacterized protein</fullName>
    </submittedName>
</protein>
<organism evidence="1 2">
    <name type="scientific">Marasmiellus scandens</name>
    <dbReference type="NCBI Taxonomy" id="2682957"/>
    <lineage>
        <taxon>Eukaryota</taxon>
        <taxon>Fungi</taxon>
        <taxon>Dikarya</taxon>
        <taxon>Basidiomycota</taxon>
        <taxon>Agaricomycotina</taxon>
        <taxon>Agaricomycetes</taxon>
        <taxon>Agaricomycetidae</taxon>
        <taxon>Agaricales</taxon>
        <taxon>Marasmiineae</taxon>
        <taxon>Omphalotaceae</taxon>
        <taxon>Marasmiellus</taxon>
    </lineage>
</organism>
<dbReference type="InterPro" id="IPR015943">
    <property type="entry name" value="WD40/YVTN_repeat-like_dom_sf"/>
</dbReference>
<dbReference type="SUPFAM" id="SSF50978">
    <property type="entry name" value="WD40 repeat-like"/>
    <property type="match status" value="1"/>
</dbReference>
<gene>
    <name evidence="1" type="ORF">VKT23_014029</name>
</gene>
<name>A0ABR1J1Q6_9AGAR</name>
<evidence type="ECO:0000313" key="2">
    <source>
        <dbReference type="Proteomes" id="UP001498398"/>
    </source>
</evidence>
<dbReference type="InterPro" id="IPR036322">
    <property type="entry name" value="WD40_repeat_dom_sf"/>
</dbReference>
<dbReference type="Proteomes" id="UP001498398">
    <property type="component" value="Unassembled WGS sequence"/>
</dbReference>
<accession>A0ABR1J1Q6</accession>
<reference evidence="1 2" key="1">
    <citation type="submission" date="2024-01" db="EMBL/GenBank/DDBJ databases">
        <title>A draft genome for the cacao thread blight pathogen Marasmiellus scandens.</title>
        <authorList>
            <person name="Baruah I.K."/>
            <person name="Leung J."/>
            <person name="Bukari Y."/>
            <person name="Amoako-Attah I."/>
            <person name="Meinhardt L.W."/>
            <person name="Bailey B.A."/>
            <person name="Cohen S.P."/>
        </authorList>
    </citation>
    <scope>NUCLEOTIDE SEQUENCE [LARGE SCALE GENOMIC DNA]</scope>
    <source>
        <strain evidence="1 2">GH-19</strain>
    </source>
</reference>
<comment type="caution">
    <text evidence="1">The sequence shown here is derived from an EMBL/GenBank/DDBJ whole genome shotgun (WGS) entry which is preliminary data.</text>
</comment>
<dbReference type="Gene3D" id="2.130.10.10">
    <property type="entry name" value="YVTN repeat-like/Quinoprotein amine dehydrogenase"/>
    <property type="match status" value="1"/>
</dbReference>
<evidence type="ECO:0000313" key="1">
    <source>
        <dbReference type="EMBL" id="KAK7447771.1"/>
    </source>
</evidence>
<sequence length="307" mass="33620">MALIFDASPSAWVHDATYKLGSNGTIAMAFSGDGCSLAIVSRHSTTFWNVDTTKPRLLRSFASLSSPALAVIHFEQDTFITGHARGEVRLIAPHGDRQTVVLRNRDNNRVESLALKVNKLLAVRTTAQIELYEIPSSESARFIGVIPTPTSNVDGLYCTETVPESMYWVDDEDSVNLVVSYPEKHVIVWHVSYDSQTSVLLVEEGDHLIVDGVVSVDMAPDGLAILRKQRGFQLIRLGSTPESSVVIPTVGLATEPCFIGRAILEKNVGRGHIWDCTGRLVKTLSCTSKFGKKQTHKIINIVTESAC</sequence>
<keyword evidence="2" id="KW-1185">Reference proteome</keyword>
<proteinExistence type="predicted"/>
<dbReference type="EMBL" id="JBANRG010000040">
    <property type="protein sequence ID" value="KAK7447771.1"/>
    <property type="molecule type" value="Genomic_DNA"/>
</dbReference>